<dbReference type="Gene3D" id="3.40.50.1000">
    <property type="entry name" value="HAD superfamily/HAD-like"/>
    <property type="match status" value="1"/>
</dbReference>
<dbReference type="GO" id="GO:0006054">
    <property type="term" value="P:N-acetylneuraminate metabolic process"/>
    <property type="evidence" value="ECO:0007669"/>
    <property type="project" value="UniProtKB-UniPathway"/>
</dbReference>
<dbReference type="HOGENOM" id="CLU_042930_0_2_11"/>
<protein>
    <recommendedName>
        <fullName evidence="7">N-acylneuraminate cytidylyltransferase</fullName>
        <ecNumber evidence="7">2.7.7.43</ecNumber>
    </recommendedName>
</protein>
<evidence type="ECO:0000256" key="8">
    <source>
        <dbReference type="ARBA" id="ARBA00022723"/>
    </source>
</evidence>
<evidence type="ECO:0000256" key="1">
    <source>
        <dbReference type="ARBA" id="ARBA00001862"/>
    </source>
</evidence>
<dbReference type="SFLD" id="SFLDS00003">
    <property type="entry name" value="Haloacid_Dehalogenase"/>
    <property type="match status" value="1"/>
</dbReference>
<keyword evidence="8" id="KW-0479">Metal-binding</keyword>
<dbReference type="InterPro" id="IPR010023">
    <property type="entry name" value="KdsC_fam"/>
</dbReference>
<comment type="pathway">
    <text evidence="3">Amino-sugar metabolism; N-acetylneuraminate metabolism.</text>
</comment>
<comment type="similarity">
    <text evidence="5">Belongs to the CMP-NeuNAc synthase family.</text>
</comment>
<evidence type="ECO:0000256" key="2">
    <source>
        <dbReference type="ARBA" id="ARBA00001946"/>
    </source>
</evidence>
<evidence type="ECO:0000313" key="11">
    <source>
        <dbReference type="EMBL" id="ADX74176.1"/>
    </source>
</evidence>
<dbReference type="GO" id="GO:0008781">
    <property type="term" value="F:N-acylneuraminate cytidylyltransferase activity"/>
    <property type="evidence" value="ECO:0007669"/>
    <property type="project" value="UniProtKB-EC"/>
</dbReference>
<dbReference type="UniPathway" id="UPA00628"/>
<dbReference type="SUPFAM" id="SSF56784">
    <property type="entry name" value="HAD-like"/>
    <property type="match status" value="1"/>
</dbReference>
<organism evidence="11 12">
    <name type="scientific">Pseudarthrobacter phenanthrenivorans (strain DSM 18606 / JCM 16027 / LMG 23796 / Sphe3)</name>
    <name type="common">Arthrobacter phenanthrenivorans</name>
    <dbReference type="NCBI Taxonomy" id="930171"/>
    <lineage>
        <taxon>Bacteria</taxon>
        <taxon>Bacillati</taxon>
        <taxon>Actinomycetota</taxon>
        <taxon>Actinomycetes</taxon>
        <taxon>Micrococcales</taxon>
        <taxon>Micrococcaceae</taxon>
        <taxon>Pseudarthrobacter</taxon>
    </lineage>
</organism>
<gene>
    <name evidence="11" type="ordered locus">Asphe3_30660</name>
</gene>
<name>F0M1I0_PSEPM</name>
<evidence type="ECO:0000256" key="9">
    <source>
        <dbReference type="ARBA" id="ARBA00022801"/>
    </source>
</evidence>
<dbReference type="GO" id="GO:0046872">
    <property type="term" value="F:metal ion binding"/>
    <property type="evidence" value="ECO:0007669"/>
    <property type="project" value="UniProtKB-KW"/>
</dbReference>
<evidence type="ECO:0000256" key="3">
    <source>
        <dbReference type="ARBA" id="ARBA00005141"/>
    </source>
</evidence>
<dbReference type="eggNOG" id="COG1083">
    <property type="taxonomic scope" value="Bacteria"/>
</dbReference>
<dbReference type="EC" id="2.7.7.43" evidence="7"/>
<comment type="catalytic activity">
    <reaction evidence="1">
        <text>an N-acylneuraminate + CTP = a CMP-N-acyl-beta-neuraminate + diphosphate</text>
        <dbReference type="Rhea" id="RHEA:11344"/>
        <dbReference type="ChEBI" id="CHEBI:33019"/>
        <dbReference type="ChEBI" id="CHEBI:37563"/>
        <dbReference type="ChEBI" id="CHEBI:60073"/>
        <dbReference type="ChEBI" id="CHEBI:68671"/>
        <dbReference type="EC" id="2.7.7.43"/>
    </reaction>
</comment>
<keyword evidence="9" id="KW-0378">Hydrolase</keyword>
<dbReference type="InterPro" id="IPR036412">
    <property type="entry name" value="HAD-like_sf"/>
</dbReference>
<dbReference type="InterPro" id="IPR050793">
    <property type="entry name" value="CMP-NeuNAc_synthase"/>
</dbReference>
<dbReference type="GO" id="GO:0016788">
    <property type="term" value="F:hydrolase activity, acting on ester bonds"/>
    <property type="evidence" value="ECO:0007669"/>
    <property type="project" value="InterPro"/>
</dbReference>
<dbReference type="Pfam" id="PF02348">
    <property type="entry name" value="CTP_transf_3"/>
    <property type="match status" value="1"/>
</dbReference>
<evidence type="ECO:0000313" key="12">
    <source>
        <dbReference type="Proteomes" id="UP000008639"/>
    </source>
</evidence>
<accession>F0M1I0</accession>
<dbReference type="EMBL" id="CP002379">
    <property type="protein sequence ID" value="ADX74176.1"/>
    <property type="molecule type" value="Genomic_DNA"/>
</dbReference>
<dbReference type="CDD" id="cd02513">
    <property type="entry name" value="CMP-NeuAc_Synthase"/>
    <property type="match status" value="1"/>
</dbReference>
<evidence type="ECO:0000256" key="10">
    <source>
        <dbReference type="ARBA" id="ARBA00022842"/>
    </source>
</evidence>
<dbReference type="InterPro" id="IPR023214">
    <property type="entry name" value="HAD_sf"/>
</dbReference>
<comment type="similarity">
    <text evidence="4">Belongs to the KdsC family.</text>
</comment>
<dbReference type="SFLD" id="SFLDG01138">
    <property type="entry name" value="C1.6.2:_Deoxy-d-mannose-octulo"/>
    <property type="match status" value="1"/>
</dbReference>
<dbReference type="SUPFAM" id="SSF53448">
    <property type="entry name" value="Nucleotide-diphospho-sugar transferases"/>
    <property type="match status" value="1"/>
</dbReference>
<evidence type="ECO:0000256" key="4">
    <source>
        <dbReference type="ARBA" id="ARBA00005893"/>
    </source>
</evidence>
<dbReference type="STRING" id="930171.Asphe3_30660"/>
<dbReference type="InterPro" id="IPR029044">
    <property type="entry name" value="Nucleotide-diphossugar_trans"/>
</dbReference>
<dbReference type="AlphaFoldDB" id="F0M1I0"/>
<comment type="subunit">
    <text evidence="6">Homotetramer.</text>
</comment>
<dbReference type="SFLD" id="SFLDG01136">
    <property type="entry name" value="C1.6:_Phosphoserine_Phosphatas"/>
    <property type="match status" value="1"/>
</dbReference>
<dbReference type="Pfam" id="PF08282">
    <property type="entry name" value="Hydrolase_3"/>
    <property type="match status" value="1"/>
</dbReference>
<evidence type="ECO:0000256" key="6">
    <source>
        <dbReference type="ARBA" id="ARBA00011881"/>
    </source>
</evidence>
<keyword evidence="10" id="KW-0460">Magnesium</keyword>
<evidence type="ECO:0000256" key="7">
    <source>
        <dbReference type="ARBA" id="ARBA00012491"/>
    </source>
</evidence>
<reference evidence="11 12" key="1">
    <citation type="journal article" date="2011" name="Stand. Genomic Sci.">
        <title>Complete genome sequence of Arthrobacter phenanthrenivorans type strain (Sphe3).</title>
        <authorList>
            <person name="Kallimanis A."/>
            <person name="Labutti K.M."/>
            <person name="Lapidus A."/>
            <person name="Clum A."/>
            <person name="Lykidis A."/>
            <person name="Mavromatis K."/>
            <person name="Pagani I."/>
            <person name="Liolios K."/>
            <person name="Ivanova N."/>
            <person name="Goodwin L."/>
            <person name="Pitluck S."/>
            <person name="Chen A."/>
            <person name="Palaniappan K."/>
            <person name="Markowitz V."/>
            <person name="Bristow J."/>
            <person name="Velentzas A.D."/>
            <person name="Perisynakis A."/>
            <person name="Ouzounis C.C."/>
            <person name="Kyrpides N.C."/>
            <person name="Koukkou A.I."/>
            <person name="Drainas C."/>
        </authorList>
    </citation>
    <scope>NUCLEOTIDE SEQUENCE [LARGE SCALE GENOMIC DNA]</scope>
    <source>
        <strain evidence="12">DSM 18606 / JCM 16027 / LMG 23796 / Sphe3</strain>
    </source>
</reference>
<dbReference type="PANTHER" id="PTHR21485">
    <property type="entry name" value="HAD SUPERFAMILY MEMBERS CMAS AND KDSC"/>
    <property type="match status" value="1"/>
</dbReference>
<dbReference type="InterPro" id="IPR003329">
    <property type="entry name" value="Cytidylyl_trans"/>
</dbReference>
<dbReference type="PANTHER" id="PTHR21485:SF3">
    <property type="entry name" value="N-ACYLNEURAMINATE CYTIDYLYLTRANSFERASE"/>
    <property type="match status" value="1"/>
</dbReference>
<dbReference type="KEGG" id="apn:Asphe3_30660"/>
<dbReference type="Proteomes" id="UP000008639">
    <property type="component" value="Chromosome"/>
</dbReference>
<dbReference type="Gene3D" id="3.90.550.10">
    <property type="entry name" value="Spore Coat Polysaccharide Biosynthesis Protein SpsA, Chain A"/>
    <property type="match status" value="1"/>
</dbReference>
<evidence type="ECO:0000256" key="5">
    <source>
        <dbReference type="ARBA" id="ARBA00010726"/>
    </source>
</evidence>
<sequence length="422" mass="46573">MSWLVKNSEQGELYSVRIWCLRRSVGRSFGGLVLSERVVAVIPARGGSKGVPRKNVTRVGGVPLVHRSIDAALKSDIVDAVYVTTDDAEIAATARRAGGKIIDRPADIAGDTSSSEAALLHALKVLEVAGNLPEVMVFMQATSPFIDPEDIHAAVTRVLTGQEDVVFSAVETHAFLWEDTEDGAVGVNHDHNWRPRRQERTPHFQETGAFYVLRVDGFLERKFRFFGRLGMQIAKHEAAALEIDNPDQLRIAQACAGLLDVSHEAIDVDALVMDFDGVHTDDSVSVNETGSESVRVSRSDGMGIEMLRKAGLPMLILSKEKNRVVEARAKKLQIEVRQGIENKIDTLMLWCEEKGIDIRRVAYVGNDINDASCLERVGWPITVANSHPDVEKLARFRLRAQGGRGAIREICELILASRRELK</sequence>
<dbReference type="RefSeq" id="WP_013602067.1">
    <property type="nucleotide sequence ID" value="NC_015145.1"/>
</dbReference>
<comment type="cofactor">
    <cofactor evidence="2">
        <name>Mg(2+)</name>
        <dbReference type="ChEBI" id="CHEBI:18420"/>
    </cofactor>
</comment>
<proteinExistence type="inferred from homology"/>
<dbReference type="OrthoDB" id="9805604at2"/>
<dbReference type="eggNOG" id="COG1778">
    <property type="taxonomic scope" value="Bacteria"/>
</dbReference>